<protein>
    <submittedName>
        <fullName evidence="1">Uncharacterized protein</fullName>
    </submittedName>
</protein>
<keyword evidence="2" id="KW-1185">Reference proteome</keyword>
<reference evidence="1 2" key="3">
    <citation type="journal article" date="2015" name="Genome Announc.">
        <title>Draft Genome Sequence of the Archiascomycetous Yeast Saitoella complicata.</title>
        <authorList>
            <person name="Yamauchi K."/>
            <person name="Kondo S."/>
            <person name="Hamamoto M."/>
            <person name="Takahashi Y."/>
            <person name="Ogura Y."/>
            <person name="Hayashi T."/>
            <person name="Nishida H."/>
        </authorList>
    </citation>
    <scope>NUCLEOTIDE SEQUENCE [LARGE SCALE GENOMIC DNA]</scope>
    <source>
        <strain evidence="1 2">NRRL Y-17804</strain>
    </source>
</reference>
<evidence type="ECO:0000313" key="2">
    <source>
        <dbReference type="Proteomes" id="UP000033140"/>
    </source>
</evidence>
<evidence type="ECO:0000313" key="1">
    <source>
        <dbReference type="EMBL" id="GAO47545.1"/>
    </source>
</evidence>
<accession>A0A0E9NDR2</accession>
<sequence length="424" mass="45454">MPFARTSARAALRQARRQPFNGARFNSTKSTLSEAAPSAQSGASHLASGFAGGLAVLGLGYGYYHYSGLAGYVNTAKETAATFQSAKDKVVEKAPSPRAALKLLRTAAQSYAGVIPGAKGVVDGVFDKVDELSEKHGEEVDKIVTETYGELKKLYAKGVSEDTASQAFELIQEKLSQIYELAGEAGQDVFGPLLKEHPELKAGVEGGLSQLRSLSEKAGPEAKKIVDETYSELKDLVGKGVTPASIASAVALIARQVSKAKELAPDALDADKLWQQAQEKAKPYLEKVPDLKKLLDDNAETIKAVGGPDAEKLVQEIYAKAEEISKKGLNKDSISDLQSFITERASTASSIASKAGTNALSQAKELYKQVPDIAELQKLGKEHGPEVKKIVEEGWGEVKEVLKKKVEEARKVAEKAQKDVKEKK</sequence>
<organism evidence="1 2">
    <name type="scientific">Saitoella complicata (strain BCRC 22490 / CBS 7301 / JCM 7358 / NBRC 10748 / NRRL Y-17804)</name>
    <dbReference type="NCBI Taxonomy" id="698492"/>
    <lineage>
        <taxon>Eukaryota</taxon>
        <taxon>Fungi</taxon>
        <taxon>Dikarya</taxon>
        <taxon>Ascomycota</taxon>
        <taxon>Taphrinomycotina</taxon>
        <taxon>Taphrinomycotina incertae sedis</taxon>
        <taxon>Saitoella</taxon>
    </lineage>
</organism>
<dbReference type="STRING" id="698492.A0A0E9NDR2"/>
<comment type="caution">
    <text evidence="1">The sequence shown here is derived from an EMBL/GenBank/DDBJ whole genome shotgun (WGS) entry which is preliminary data.</text>
</comment>
<reference evidence="1 2" key="1">
    <citation type="journal article" date="2011" name="J. Gen. Appl. Microbiol.">
        <title>Draft genome sequencing of the enigmatic yeast Saitoella complicata.</title>
        <authorList>
            <person name="Nishida H."/>
            <person name="Hamamoto M."/>
            <person name="Sugiyama J."/>
        </authorList>
    </citation>
    <scope>NUCLEOTIDE SEQUENCE [LARGE SCALE GENOMIC DNA]</scope>
    <source>
        <strain evidence="1 2">NRRL Y-17804</strain>
    </source>
</reference>
<name>A0A0E9NDR2_SAICN</name>
<dbReference type="Proteomes" id="UP000033140">
    <property type="component" value="Unassembled WGS sequence"/>
</dbReference>
<gene>
    <name evidence="1" type="ORF">G7K_1750-t1</name>
</gene>
<dbReference type="OMA" id="QIMDNHP"/>
<dbReference type="EMBL" id="BACD03000009">
    <property type="protein sequence ID" value="GAO47545.1"/>
    <property type="molecule type" value="Genomic_DNA"/>
</dbReference>
<reference evidence="1 2" key="2">
    <citation type="journal article" date="2014" name="J. Gen. Appl. Microbiol.">
        <title>The early diverging ascomycetous budding yeast Saitoella complicata has three histone deacetylases belonging to the Clr6, Hos2, and Rpd3 lineages.</title>
        <authorList>
            <person name="Nishida H."/>
            <person name="Matsumoto T."/>
            <person name="Kondo S."/>
            <person name="Hamamoto M."/>
            <person name="Yoshikawa H."/>
        </authorList>
    </citation>
    <scope>NUCLEOTIDE SEQUENCE [LARGE SCALE GENOMIC DNA]</scope>
    <source>
        <strain evidence="1 2">NRRL Y-17804</strain>
    </source>
</reference>
<proteinExistence type="predicted"/>
<dbReference type="AlphaFoldDB" id="A0A0E9NDR2"/>